<dbReference type="SUPFAM" id="SSF69721">
    <property type="entry name" value="DsrC, the gamma subunit of dissimilatory sulfite reductase"/>
    <property type="match status" value="1"/>
</dbReference>
<dbReference type="EC" id="2.8.1.-" evidence="3"/>
<dbReference type="GO" id="GO:0097163">
    <property type="term" value="F:sulfur carrier activity"/>
    <property type="evidence" value="ECO:0007669"/>
    <property type="project" value="TreeGrafter"/>
</dbReference>
<sequence>MSTAENILTEIQLDEYGLLKNTQDWNREVALTLANDLNIKLLTADHWKVIEEMRRHYVRFGVAPAIHNICHINHKSEEWVHELFGTCFNAWRIAGLPDPGEEAKAYLNDM</sequence>
<keyword evidence="3" id="KW-0808">Transferase</keyword>
<dbReference type="PIRSF" id="PIRSF006223">
    <property type="entry name" value="DsrC_TusE"/>
    <property type="match status" value="1"/>
</dbReference>
<dbReference type="PANTHER" id="PTHR37010">
    <property type="entry name" value="SULFURTRANSFERASE TUSE"/>
    <property type="match status" value="1"/>
</dbReference>
<dbReference type="Gene3D" id="3.30.1420.10">
    <property type="match status" value="1"/>
</dbReference>
<dbReference type="AlphaFoldDB" id="A0A370DEE5"/>
<evidence type="ECO:0000313" key="4">
    <source>
        <dbReference type="EMBL" id="RDH82536.1"/>
    </source>
</evidence>
<proteinExistence type="inferred from homology"/>
<gene>
    <name evidence="4" type="ORF">DIZ80_09630</name>
</gene>
<evidence type="ECO:0000256" key="2">
    <source>
        <dbReference type="ARBA" id="ARBA00022490"/>
    </source>
</evidence>
<dbReference type="InterPro" id="IPR042072">
    <property type="entry name" value="DsrC-like_C"/>
</dbReference>
<dbReference type="InterPro" id="IPR043163">
    <property type="entry name" value="DsrC-like_N"/>
</dbReference>
<reference evidence="4 5" key="1">
    <citation type="journal article" date="2018" name="ISME J.">
        <title>Endosymbiont genomes yield clues of tubeworm success.</title>
        <authorList>
            <person name="Li Y."/>
            <person name="Liles M.R."/>
            <person name="Halanych K.M."/>
        </authorList>
    </citation>
    <scope>NUCLEOTIDE SEQUENCE [LARGE SCALE GENOMIC DNA]</scope>
    <source>
        <strain evidence="4">A1464</strain>
    </source>
</reference>
<comment type="function">
    <text evidence="3">Part of a sulfur-relay system.</text>
</comment>
<comment type="subcellular location">
    <subcellularLocation>
        <location evidence="1">Cytoplasm</location>
    </subcellularLocation>
</comment>
<dbReference type="GO" id="GO:0002143">
    <property type="term" value="P:tRNA wobble position uridine thiolation"/>
    <property type="evidence" value="ECO:0007669"/>
    <property type="project" value="TreeGrafter"/>
</dbReference>
<dbReference type="InterPro" id="IPR025526">
    <property type="entry name" value="DsrC-like_dom_sf"/>
</dbReference>
<dbReference type="NCBIfam" id="TIGR03342">
    <property type="entry name" value="dsrC_tusE_dsvC"/>
    <property type="match status" value="1"/>
</dbReference>
<protein>
    <recommendedName>
        <fullName evidence="3">Sulfurtransferase</fullName>
        <ecNumber evidence="3">2.8.1.-</ecNumber>
    </recommendedName>
</protein>
<keyword evidence="5" id="KW-1185">Reference proteome</keyword>
<name>A0A370DEE5_9GAMM</name>
<dbReference type="PANTHER" id="PTHR37010:SF1">
    <property type="entry name" value="SULFURTRANSFERASE TUSE"/>
    <property type="match status" value="1"/>
</dbReference>
<accession>A0A370DEE5</accession>
<comment type="similarity">
    <text evidence="3">Belongs to the dsrC/tusE family.</text>
</comment>
<dbReference type="GO" id="GO:0016740">
    <property type="term" value="F:transferase activity"/>
    <property type="evidence" value="ECO:0007669"/>
    <property type="project" value="UniProtKB-KW"/>
</dbReference>
<dbReference type="GO" id="GO:0005737">
    <property type="term" value="C:cytoplasm"/>
    <property type="evidence" value="ECO:0007669"/>
    <property type="project" value="UniProtKB-SubCell"/>
</dbReference>
<dbReference type="InterPro" id="IPR007453">
    <property type="entry name" value="DsrC/TusE"/>
</dbReference>
<comment type="caution">
    <text evidence="4">The sequence shown here is derived from an EMBL/GenBank/DDBJ whole genome shotgun (WGS) entry which is preliminary data.</text>
</comment>
<dbReference type="EMBL" id="QFXC01000011">
    <property type="protein sequence ID" value="RDH82536.1"/>
    <property type="molecule type" value="Genomic_DNA"/>
</dbReference>
<evidence type="ECO:0000256" key="1">
    <source>
        <dbReference type="ARBA" id="ARBA00004496"/>
    </source>
</evidence>
<keyword evidence="2" id="KW-0963">Cytoplasm</keyword>
<dbReference type="Pfam" id="PF04358">
    <property type="entry name" value="DsrC"/>
    <property type="match status" value="1"/>
</dbReference>
<dbReference type="Proteomes" id="UP000254266">
    <property type="component" value="Unassembled WGS sequence"/>
</dbReference>
<evidence type="ECO:0000313" key="5">
    <source>
        <dbReference type="Proteomes" id="UP000254266"/>
    </source>
</evidence>
<evidence type="ECO:0000256" key="3">
    <source>
        <dbReference type="PIRNR" id="PIRNR006223"/>
    </source>
</evidence>
<organism evidence="4 5">
    <name type="scientific">endosymbiont of Galathealinum brachiosum</name>
    <dbReference type="NCBI Taxonomy" id="2200906"/>
    <lineage>
        <taxon>Bacteria</taxon>
        <taxon>Pseudomonadati</taxon>
        <taxon>Pseudomonadota</taxon>
        <taxon>Gammaproteobacteria</taxon>
        <taxon>sulfur-oxidizing symbionts</taxon>
    </lineage>
</organism>
<dbReference type="Gene3D" id="1.10.10.370">
    <property type="entry name" value="DsrC-like protein, C-terminal domain"/>
    <property type="match status" value="1"/>
</dbReference>